<dbReference type="Pfam" id="PF11303">
    <property type="entry name" value="DUF3105"/>
    <property type="match status" value="1"/>
</dbReference>
<name>A0A8T7M825_9CHLR</name>
<keyword evidence="6" id="KW-1185">Reference proteome</keyword>
<dbReference type="RefSeq" id="WP_341470128.1">
    <property type="nucleotide sequence ID" value="NZ_CP128400.1"/>
</dbReference>
<sequence>MSNTSRNTRNTVSKTFTANRSSKKKPSAPKNRTIVWAAAIAVIVIAALALLVIAPWNPPSPNTSPIPVAADNEAKIEEFPNEGATHVPAGTKVQYQTNPPTSGNHYPTWSKWGIFKDAPPDELLVHNLEHGGVIIFYDCPTGCTDAVNSLASYANRYPPDSFTGIMLVPRTGLPNDARIALVSWQHRMLLKSLDQNKIQQFMKERFNKAPEGDPNARPMS</sequence>
<dbReference type="EMBL" id="CP128400">
    <property type="protein sequence ID" value="WJW68224.1"/>
    <property type="molecule type" value="Genomic_DNA"/>
</dbReference>
<evidence type="ECO:0000256" key="2">
    <source>
        <dbReference type="SAM" id="Phobius"/>
    </source>
</evidence>
<keyword evidence="2" id="KW-1133">Transmembrane helix</keyword>
<dbReference type="Proteomes" id="UP001431572">
    <property type="component" value="Chromosome 2"/>
</dbReference>
<evidence type="ECO:0000256" key="1">
    <source>
        <dbReference type="SAM" id="MobiDB-lite"/>
    </source>
</evidence>
<dbReference type="Proteomes" id="UP000521676">
    <property type="component" value="Unassembled WGS sequence"/>
</dbReference>
<evidence type="ECO:0000313" key="4">
    <source>
        <dbReference type="EMBL" id="WJW68224.1"/>
    </source>
</evidence>
<dbReference type="PANTHER" id="PTHR34179:SF1">
    <property type="entry name" value="TUMOR PROTEIN P53-INDUCIBLE PROTEIN 13"/>
    <property type="match status" value="1"/>
</dbReference>
<feature type="region of interest" description="Disordered" evidence="1">
    <location>
        <begin position="1"/>
        <end position="29"/>
    </location>
</feature>
<dbReference type="PANTHER" id="PTHR34179">
    <property type="entry name" value="TUMOR PROTEIN P53-INDUCIBLE PROTEIN 13"/>
    <property type="match status" value="1"/>
</dbReference>
<reference evidence="3 5" key="1">
    <citation type="submission" date="2020-06" db="EMBL/GenBank/DDBJ databases">
        <title>Anoxygenic phototrophic Chloroflexota member uses a Type I reaction center.</title>
        <authorList>
            <person name="Tsuji J.M."/>
            <person name="Shaw N.A."/>
            <person name="Nagashima S."/>
            <person name="Venkiteswaran J."/>
            <person name="Schiff S.L."/>
            <person name="Hanada S."/>
            <person name="Tank M."/>
            <person name="Neufeld J.D."/>
        </authorList>
    </citation>
    <scope>NUCLEOTIDE SEQUENCE [LARGE SCALE GENOMIC DNA]</scope>
    <source>
        <strain evidence="3">L227-S17</strain>
    </source>
</reference>
<accession>A0A8T7M825</accession>
<dbReference type="EMBL" id="JACATZ010000003">
    <property type="protein sequence ID" value="NWJ48290.1"/>
    <property type="molecule type" value="Genomic_DNA"/>
</dbReference>
<evidence type="ECO:0000313" key="3">
    <source>
        <dbReference type="EMBL" id="NWJ48290.1"/>
    </source>
</evidence>
<evidence type="ECO:0000313" key="5">
    <source>
        <dbReference type="Proteomes" id="UP000521676"/>
    </source>
</evidence>
<protein>
    <submittedName>
        <fullName evidence="3">DUF3105 domain-containing protein</fullName>
    </submittedName>
</protein>
<dbReference type="AlphaFoldDB" id="A0A8T7M825"/>
<dbReference type="InterPro" id="IPR021454">
    <property type="entry name" value="DUF3105"/>
</dbReference>
<evidence type="ECO:0000313" key="6">
    <source>
        <dbReference type="Proteomes" id="UP001431572"/>
    </source>
</evidence>
<feature type="compositionally biased region" description="Polar residues" evidence="1">
    <location>
        <begin position="1"/>
        <end position="20"/>
    </location>
</feature>
<organism evidence="3 5">
    <name type="scientific">Candidatus Chlorohelix allophototropha</name>
    <dbReference type="NCBI Taxonomy" id="3003348"/>
    <lineage>
        <taxon>Bacteria</taxon>
        <taxon>Bacillati</taxon>
        <taxon>Chloroflexota</taxon>
        <taxon>Chloroflexia</taxon>
        <taxon>Candidatus Chloroheliales</taxon>
        <taxon>Candidatus Chloroheliaceae</taxon>
        <taxon>Candidatus Chlorohelix</taxon>
    </lineage>
</organism>
<keyword evidence="2" id="KW-0472">Membrane</keyword>
<reference evidence="4" key="2">
    <citation type="journal article" date="2024" name="Nature">
        <title>Anoxygenic phototroph of the Chloroflexota uses a type I reaction centre.</title>
        <authorList>
            <person name="Tsuji J.M."/>
            <person name="Shaw N.A."/>
            <person name="Nagashima S."/>
            <person name="Venkiteswaran J.J."/>
            <person name="Schiff S.L."/>
            <person name="Watanabe T."/>
            <person name="Fukui M."/>
            <person name="Hanada S."/>
            <person name="Tank M."/>
            <person name="Neufeld J.D."/>
        </authorList>
    </citation>
    <scope>NUCLEOTIDE SEQUENCE</scope>
    <source>
        <strain evidence="4">L227-S17</strain>
    </source>
</reference>
<dbReference type="GO" id="GO:0005737">
    <property type="term" value="C:cytoplasm"/>
    <property type="evidence" value="ECO:0007669"/>
    <property type="project" value="TreeGrafter"/>
</dbReference>
<keyword evidence="2" id="KW-0812">Transmembrane</keyword>
<proteinExistence type="predicted"/>
<gene>
    <name evidence="3" type="ORF">HXX08_20740</name>
    <name evidence="4" type="ORF">OZ401_003831</name>
</gene>
<feature type="transmembrane region" description="Helical" evidence="2">
    <location>
        <begin position="33"/>
        <end position="56"/>
    </location>
</feature>